<dbReference type="EMBL" id="CAJOBD010005103">
    <property type="protein sequence ID" value="CAF4019703.1"/>
    <property type="molecule type" value="Genomic_DNA"/>
</dbReference>
<dbReference type="Proteomes" id="UP000663864">
    <property type="component" value="Unassembled WGS sequence"/>
</dbReference>
<organism evidence="2 4">
    <name type="scientific">Rotaria sordida</name>
    <dbReference type="NCBI Taxonomy" id="392033"/>
    <lineage>
        <taxon>Eukaryota</taxon>
        <taxon>Metazoa</taxon>
        <taxon>Spiralia</taxon>
        <taxon>Gnathifera</taxon>
        <taxon>Rotifera</taxon>
        <taxon>Eurotatoria</taxon>
        <taxon>Bdelloidea</taxon>
        <taxon>Philodinida</taxon>
        <taxon>Philodinidae</taxon>
        <taxon>Rotaria</taxon>
    </lineage>
</organism>
<dbReference type="Gene3D" id="1.20.1070.10">
    <property type="entry name" value="Rhodopsin 7-helix transmembrane proteins"/>
    <property type="match status" value="1"/>
</dbReference>
<evidence type="ECO:0008006" key="5">
    <source>
        <dbReference type="Google" id="ProtNLM"/>
    </source>
</evidence>
<evidence type="ECO:0000313" key="4">
    <source>
        <dbReference type="Proteomes" id="UP000663864"/>
    </source>
</evidence>
<keyword evidence="1" id="KW-1133">Transmembrane helix</keyword>
<gene>
    <name evidence="3" type="ORF">JBS370_LOCUS27328</name>
    <name evidence="2" type="ORF">ZHD862_LOCUS17952</name>
</gene>
<dbReference type="EMBL" id="CAJNOT010000911">
    <property type="protein sequence ID" value="CAF1107857.1"/>
    <property type="molecule type" value="Genomic_DNA"/>
</dbReference>
<sequence>MTVLCILILINIRQQSHRIQLILAIGNDGSHCLYRHFIRMLFSQIVTQVLYILPFAILNLLAFLIDTSTDLFRFINQLFTISLFLSYITSFYIFTMSSHIYRQELVKCLWFRKARKDEREFDLTTIVNGQNIQT</sequence>
<dbReference type="Proteomes" id="UP000663836">
    <property type="component" value="Unassembled WGS sequence"/>
</dbReference>
<dbReference type="SUPFAM" id="SSF81321">
    <property type="entry name" value="Family A G protein-coupled receptor-like"/>
    <property type="match status" value="1"/>
</dbReference>
<evidence type="ECO:0000313" key="3">
    <source>
        <dbReference type="EMBL" id="CAF4019703.1"/>
    </source>
</evidence>
<protein>
    <recommendedName>
        <fullName evidence="5">G protein-coupled receptor</fullName>
    </recommendedName>
</protein>
<name>A0A814PM11_9BILA</name>
<reference evidence="2" key="1">
    <citation type="submission" date="2021-02" db="EMBL/GenBank/DDBJ databases">
        <authorList>
            <person name="Nowell W R."/>
        </authorList>
    </citation>
    <scope>NUCLEOTIDE SEQUENCE</scope>
</reference>
<feature type="transmembrane region" description="Helical" evidence="1">
    <location>
        <begin position="45"/>
        <end position="65"/>
    </location>
</feature>
<keyword evidence="1" id="KW-0472">Membrane</keyword>
<evidence type="ECO:0000256" key="1">
    <source>
        <dbReference type="SAM" id="Phobius"/>
    </source>
</evidence>
<proteinExistence type="predicted"/>
<accession>A0A814PM11</accession>
<keyword evidence="1" id="KW-0812">Transmembrane</keyword>
<evidence type="ECO:0000313" key="2">
    <source>
        <dbReference type="EMBL" id="CAF1107857.1"/>
    </source>
</evidence>
<dbReference type="AlphaFoldDB" id="A0A814PM11"/>
<feature type="transmembrane region" description="Helical" evidence="1">
    <location>
        <begin position="71"/>
        <end position="94"/>
    </location>
</feature>
<comment type="caution">
    <text evidence="2">The sequence shown here is derived from an EMBL/GenBank/DDBJ whole genome shotgun (WGS) entry which is preliminary data.</text>
</comment>